<dbReference type="PANTHER" id="PTHR14911:SF13">
    <property type="entry name" value="TRNA (GUANINE(6)-N2)-METHYLTRANSFERASE THUMP3"/>
    <property type="match status" value="1"/>
</dbReference>
<dbReference type="Pfam" id="PF02926">
    <property type="entry name" value="THUMP"/>
    <property type="match status" value="1"/>
</dbReference>
<evidence type="ECO:0000259" key="5">
    <source>
        <dbReference type="PROSITE" id="PS51165"/>
    </source>
</evidence>
<dbReference type="Gene3D" id="3.30.2130.30">
    <property type="match status" value="1"/>
</dbReference>
<dbReference type="Proteomes" id="UP000095282">
    <property type="component" value="Unplaced"/>
</dbReference>
<dbReference type="InterPro" id="IPR004114">
    <property type="entry name" value="THUMP_dom"/>
</dbReference>
<dbReference type="Pfam" id="PF01170">
    <property type="entry name" value="UPF0020"/>
    <property type="match status" value="1"/>
</dbReference>
<dbReference type="GO" id="GO:0043527">
    <property type="term" value="C:tRNA methyltransferase complex"/>
    <property type="evidence" value="ECO:0007669"/>
    <property type="project" value="UniProtKB-ARBA"/>
</dbReference>
<dbReference type="CDD" id="cd11715">
    <property type="entry name" value="THUMP_AdoMetMT"/>
    <property type="match status" value="1"/>
</dbReference>
<comment type="subcellular location">
    <subcellularLocation>
        <location evidence="1">Cytoplasm</location>
    </subcellularLocation>
</comment>
<dbReference type="SMART" id="SM00981">
    <property type="entry name" value="THUMP"/>
    <property type="match status" value="1"/>
</dbReference>
<dbReference type="PROSITE" id="PS51165">
    <property type="entry name" value="THUMP"/>
    <property type="match status" value="1"/>
</dbReference>
<dbReference type="PANTHER" id="PTHR14911">
    <property type="entry name" value="THUMP DOMAIN-CONTAINING"/>
    <property type="match status" value="1"/>
</dbReference>
<evidence type="ECO:0000313" key="6">
    <source>
        <dbReference type="Proteomes" id="UP000095282"/>
    </source>
</evidence>
<dbReference type="WBParaSite" id="Csp11.Scaffold507.g2462.t1">
    <property type="protein sequence ID" value="Csp11.Scaffold507.g2462.t1"/>
    <property type="gene ID" value="Csp11.Scaffold507.g2462"/>
</dbReference>
<reference evidence="7" key="1">
    <citation type="submission" date="2016-11" db="UniProtKB">
        <authorList>
            <consortium name="WormBaseParasite"/>
        </authorList>
    </citation>
    <scope>IDENTIFICATION</scope>
</reference>
<accession>A0A1I7T511</accession>
<keyword evidence="2" id="KW-0808">Transferase</keyword>
<dbReference type="GO" id="GO:0030488">
    <property type="term" value="P:tRNA methylation"/>
    <property type="evidence" value="ECO:0007669"/>
    <property type="project" value="TreeGrafter"/>
</dbReference>
<proteinExistence type="predicted"/>
<dbReference type="STRING" id="1561998.A0A1I7T511"/>
<dbReference type="InterPro" id="IPR000241">
    <property type="entry name" value="RlmKL-like_Mtase"/>
</dbReference>
<dbReference type="eggNOG" id="ENOG502QSE5">
    <property type="taxonomic scope" value="Eukaryota"/>
</dbReference>
<sequence length="393" mass="44598">MVKPLQMNVEICASVVTGFEKIAAEEISLISTVRNVKWERGNVRFRIDLKSSPEILKLRSVDNLYVVFYEKSVVSLTNLDKETALRTIQNQIVFCDWESAIETYQLIRGKTINGGSELHVQRIKEFASNGIRLEVNEISPKFRVTCKRCGEKEIHKFSSMEAASKFGADINNAFGWKCSVHDFDIEVVLRIEKDNITVMMALNDESLFKRNISAYGPTTMRSTICHCMLRLADIKSGEIVVDPMCGGGSIPIEGSISWKNSFFFGGDNHELALERCRENLNANSSIKNCEFFTWDATNLPFQNNSINSIVTDLPFGRKIGSRMDNRLLYPLLLEEWKRVLKIGGRLVVMTHDKRSLENSLLKDRSSWQKKSFHIVNMGGLQCLCLCLLNTKSS</sequence>
<dbReference type="InterPro" id="IPR029063">
    <property type="entry name" value="SAM-dependent_MTases_sf"/>
</dbReference>
<dbReference type="AlphaFoldDB" id="A0A1I7T511"/>
<dbReference type="SUPFAM" id="SSF143437">
    <property type="entry name" value="THUMP domain-like"/>
    <property type="match status" value="1"/>
</dbReference>
<evidence type="ECO:0000256" key="1">
    <source>
        <dbReference type="ARBA" id="ARBA00004496"/>
    </source>
</evidence>
<keyword evidence="2" id="KW-0489">Methyltransferase</keyword>
<keyword evidence="6" id="KW-1185">Reference proteome</keyword>
<evidence type="ECO:0000313" key="7">
    <source>
        <dbReference type="WBParaSite" id="Csp11.Scaffold507.g2462.t1"/>
    </source>
</evidence>
<dbReference type="GO" id="GO:0005737">
    <property type="term" value="C:cytoplasm"/>
    <property type="evidence" value="ECO:0007669"/>
    <property type="project" value="UniProtKB-SubCell"/>
</dbReference>
<dbReference type="GO" id="GO:0016423">
    <property type="term" value="F:tRNA (guanine) methyltransferase activity"/>
    <property type="evidence" value="ECO:0007669"/>
    <property type="project" value="TreeGrafter"/>
</dbReference>
<dbReference type="Gene3D" id="3.40.50.150">
    <property type="entry name" value="Vaccinia Virus protein VP39"/>
    <property type="match status" value="1"/>
</dbReference>
<feature type="domain" description="THUMP" evidence="5">
    <location>
        <begin position="98"/>
        <end position="202"/>
    </location>
</feature>
<dbReference type="SUPFAM" id="SSF53335">
    <property type="entry name" value="S-adenosyl-L-methionine-dependent methyltransferases"/>
    <property type="match status" value="1"/>
</dbReference>
<name>A0A1I7T511_9PELO</name>
<evidence type="ECO:0000256" key="4">
    <source>
        <dbReference type="PROSITE-ProRule" id="PRU00529"/>
    </source>
</evidence>
<keyword evidence="4" id="KW-0694">RNA-binding</keyword>
<dbReference type="FunFam" id="3.40.50.150:FF:000073">
    <property type="entry name" value="THUMP domain containing 3"/>
    <property type="match status" value="1"/>
</dbReference>
<evidence type="ECO:0000256" key="2">
    <source>
        <dbReference type="ARBA" id="ARBA00022603"/>
    </source>
</evidence>
<dbReference type="GO" id="GO:0003723">
    <property type="term" value="F:RNA binding"/>
    <property type="evidence" value="ECO:0007669"/>
    <property type="project" value="UniProtKB-UniRule"/>
</dbReference>
<organism evidence="6 7">
    <name type="scientific">Caenorhabditis tropicalis</name>
    <dbReference type="NCBI Taxonomy" id="1561998"/>
    <lineage>
        <taxon>Eukaryota</taxon>
        <taxon>Metazoa</taxon>
        <taxon>Ecdysozoa</taxon>
        <taxon>Nematoda</taxon>
        <taxon>Chromadorea</taxon>
        <taxon>Rhabditida</taxon>
        <taxon>Rhabditina</taxon>
        <taxon>Rhabditomorpha</taxon>
        <taxon>Rhabditoidea</taxon>
        <taxon>Rhabditidae</taxon>
        <taxon>Peloderinae</taxon>
        <taxon>Caenorhabditis</taxon>
    </lineage>
</organism>
<evidence type="ECO:0000256" key="3">
    <source>
        <dbReference type="ARBA" id="ARBA00022694"/>
    </source>
</evidence>
<protein>
    <submittedName>
        <fullName evidence="7">THUMP domain-containing protein</fullName>
    </submittedName>
</protein>
<keyword evidence="3" id="KW-0819">tRNA processing</keyword>